<evidence type="ECO:0000256" key="1">
    <source>
        <dbReference type="SAM" id="MobiDB-lite"/>
    </source>
</evidence>
<protein>
    <submittedName>
        <fullName evidence="2">Uncharacterized protein</fullName>
    </submittedName>
</protein>
<feature type="non-terminal residue" evidence="2">
    <location>
        <position position="1"/>
    </location>
</feature>
<name>A0A382MWN5_9ZZZZ</name>
<proteinExistence type="predicted"/>
<dbReference type="EMBL" id="UINC01095816">
    <property type="protein sequence ID" value="SVC52197.1"/>
    <property type="molecule type" value="Genomic_DNA"/>
</dbReference>
<gene>
    <name evidence="2" type="ORF">METZ01_LOCUS305051</name>
</gene>
<dbReference type="AlphaFoldDB" id="A0A382MWN5"/>
<reference evidence="2" key="1">
    <citation type="submission" date="2018-05" db="EMBL/GenBank/DDBJ databases">
        <authorList>
            <person name="Lanie J.A."/>
            <person name="Ng W.-L."/>
            <person name="Kazmierczak K.M."/>
            <person name="Andrzejewski T.M."/>
            <person name="Davidsen T.M."/>
            <person name="Wayne K.J."/>
            <person name="Tettelin H."/>
            <person name="Glass J.I."/>
            <person name="Rusch D."/>
            <person name="Podicherti R."/>
            <person name="Tsui H.-C.T."/>
            <person name="Winkler M.E."/>
        </authorList>
    </citation>
    <scope>NUCLEOTIDE SEQUENCE</scope>
</reference>
<evidence type="ECO:0000313" key="2">
    <source>
        <dbReference type="EMBL" id="SVC52197.1"/>
    </source>
</evidence>
<sequence length="126" mass="13485">LHPEHDLVFRSYVGHEEKPPEVPEGNAPEPPAPIEIPITPSPPVAPPTPVPPAVPPGPPQPRLRNVIPLEEGPTEDIVFPDESDGIEGTRSLPLPPPLPKANEANATGDSNKTKRRGLLPGLFPRK</sequence>
<feature type="compositionally biased region" description="Pro residues" evidence="1">
    <location>
        <begin position="28"/>
        <end position="61"/>
    </location>
</feature>
<feature type="compositionally biased region" description="Basic and acidic residues" evidence="1">
    <location>
        <begin position="1"/>
        <end position="21"/>
    </location>
</feature>
<accession>A0A382MWN5</accession>
<organism evidence="2">
    <name type="scientific">marine metagenome</name>
    <dbReference type="NCBI Taxonomy" id="408172"/>
    <lineage>
        <taxon>unclassified sequences</taxon>
        <taxon>metagenomes</taxon>
        <taxon>ecological metagenomes</taxon>
    </lineage>
</organism>
<feature type="region of interest" description="Disordered" evidence="1">
    <location>
        <begin position="1"/>
        <end position="126"/>
    </location>
</feature>
<feature type="compositionally biased region" description="Acidic residues" evidence="1">
    <location>
        <begin position="72"/>
        <end position="85"/>
    </location>
</feature>